<dbReference type="GO" id="GO:0051301">
    <property type="term" value="P:cell division"/>
    <property type="evidence" value="ECO:0007669"/>
    <property type="project" value="UniProtKB-KW"/>
</dbReference>
<dbReference type="InterPro" id="IPR041221">
    <property type="entry name" value="APC1_C"/>
</dbReference>
<feature type="domain" description="Anaphase-promoting complex subunit 1 middle" evidence="10">
    <location>
        <begin position="729"/>
        <end position="1059"/>
    </location>
</feature>
<dbReference type="Pfam" id="PF12859">
    <property type="entry name" value="ANAPC1"/>
    <property type="match status" value="1"/>
</dbReference>
<proteinExistence type="inferred from homology"/>
<keyword evidence="2" id="KW-0132">Cell division</keyword>
<evidence type="ECO:0000256" key="2">
    <source>
        <dbReference type="ARBA" id="ARBA00022618"/>
    </source>
</evidence>
<organism evidence="12 13">
    <name type="scientific">Elysia crispata</name>
    <name type="common">lettuce slug</name>
    <dbReference type="NCBI Taxonomy" id="231223"/>
    <lineage>
        <taxon>Eukaryota</taxon>
        <taxon>Metazoa</taxon>
        <taxon>Spiralia</taxon>
        <taxon>Lophotrochozoa</taxon>
        <taxon>Mollusca</taxon>
        <taxon>Gastropoda</taxon>
        <taxon>Heterobranchia</taxon>
        <taxon>Euthyneura</taxon>
        <taxon>Panpulmonata</taxon>
        <taxon>Sacoglossa</taxon>
        <taxon>Placobranchoidea</taxon>
        <taxon>Plakobranchidae</taxon>
        <taxon>Elysia</taxon>
    </lineage>
</organism>
<evidence type="ECO:0000256" key="7">
    <source>
        <dbReference type="SAM" id="MobiDB-lite"/>
    </source>
</evidence>
<dbReference type="PANTHER" id="PTHR12827:SF3">
    <property type="entry name" value="ANAPHASE-PROMOTING COMPLEX SUBUNIT 1"/>
    <property type="match status" value="1"/>
</dbReference>
<feature type="domain" description="Anaphase-promoting complex subunit 1 beta-sandwich" evidence="11">
    <location>
        <begin position="1694"/>
        <end position="1779"/>
    </location>
</feature>
<evidence type="ECO:0000313" key="13">
    <source>
        <dbReference type="Proteomes" id="UP001283361"/>
    </source>
</evidence>
<evidence type="ECO:0000259" key="8">
    <source>
        <dbReference type="Pfam" id="PF12859"/>
    </source>
</evidence>
<dbReference type="InterPro" id="IPR049255">
    <property type="entry name" value="Apc1_N"/>
</dbReference>
<evidence type="ECO:0000256" key="6">
    <source>
        <dbReference type="SAM" id="Coils"/>
    </source>
</evidence>
<sequence>MIVSSETQEFVPFGRDYIRHHPGQFQVKRSGGPPSIDLSTPLTKSFKDISLHEPIAKESWVFRQHEDQTLAYDEELYVQGATVVWSRGGHDGVRLVVKTFTMDSPVQQALWVTFVLSSGNHSVDCRSSMGSIGKEQKGIGVVNSDSVSFFMESGGEYLTSLPFQVSHTWKIKNGLLFERTLTRTERNSPNKNCPGQSIVFSLLHPLDDVAPVITRISSPKAPPKVSHLTDSNLAIIFTSCNPSIALSYDSMVGLHSIWKIRRARQEELDQLGPVWDANNSLLHNMTPLHGYGGNNNGTSNNCSNHPSNLSGSFSSRQISSISGVFPPGVSSSSSPLRGFSGKLMSPSGILRSSPGLGPMPMPATSPGAMGLMRSSPGMTASRNLQSPSTSAGALASASAPALYRFHTPSPSLQQAPPTRSPGRLMMSSGPTHHSGLNESMYGPGSALSLEPNVCLELIWTETAPPIRDGPLGKASKAFLAEDICSQQFLCFMVPYKQHLRCLKFEESNDGSQLVFGSVTFLHAKDATPIKDQHMLLVLETSGVLVLYSGVTRMSQVHIPVLPLGSGSTSVLRSATTPIGSPTRGGEVFTSSRPPSAMDARFDEQMTHISPVSANLEDSTGPFSSPLGPGGLMGGAGGMVTPGNSFIQNLRDNVGNKFTVELLNGSLFRTELPTMTNSPGIDLCLRALRHLLPKDMALQLMGHWYTTRNSPGASGSISEWSMFTTCLLSLMGYDTGKLGLTSKDKRDGSSSPLMQSKRARPSDKGADEDWEYLLTTRHHQSSLRSLKMLQLLPALSGLSSGNFNLEDGMDDQPQHPLSRPCAISCTAPLYPFCPAVLLSLHLTYEEMKLNVLLQEELTCFAPLIHQIACDLQCDSYTDCYRRDFPRLFGDVDDISQISDEDLRKMQYPQIFPTACPTVLGWIHLALCVPTPPVMPYIPGVCDLISKIISLYAVLVSKGQPPELIIDRCLKKIAPAGHRAPTTDLSFSFSTSRSLCASPGNSPAEKLVLAMTEMGITQQTLDSLPMGVGLPLREACLMCRLIPLLDWPPSAYRLIGRQDMAELASLTPETPSVRPPRSALREREDSEKENEDGMEHLDDEVLKLRFPKDVRVREVRKLLQSSRPVPIIIKQLPEVSDHHFLEKQEKTLLAICIRTMALPVGRGIFTLHTCQPLLTETLPIPKLCLTGRAPPRNTTVDLNRVDVPPNMSVWPQFHNGVAAGLRIADTTQVDSAWIIYNRPTELNNEFAGFLMALGLNGHLPNLSTFNIHEYISEGSELVIIGILLGMAAAKRGSMDQAVTKVLSIHVAPLLPPTSMELNISHNTRVAAVMGVGLLYQGTGHMHMAEVMLMEIGRSPGPEMENCVDRQSYSLSAGLALGLIMFGRGNQTTGLSDLSMADILCHLMVGGHSTQMLWSNRDRVYRAPSFLIKEGDQVNVDVTSPGATLALGMIFFNTDNSAVSEWLKPPDTQFMLDQVRPDFLCLRAISHGLVNWQNVHPSLDWINGNVPEIVQKYAFYQPRPEDELDPSIDLQTMSQAHCNITAGACLVLALKFAGSGTASAFQAILESFGHSMKLMGKQKVLDQTGRTAMDNAVTTKLLALAIVMAGTGNLVTLKICRAMRRRVGPHHQQVTYGHHMCIAMATGLIFMGGGKLTLKTTPEAIGAMLCAFYPTFPVSSTDNKYHLQAFRHFYVMACEPRLVIPRDVDTGKLCFVPLSIKLKGCPDYKTQAFTVDAPYIIPELSLLEEVQIIGTRYWPIVFREDQNWDLLKLLLAKGGILPVKQRAGNMSYLDDPKGYRGAFAKSLVADHSCHFSCQLDVVKSFTSDAKITALSEHFITQENLQDNQVLQELNAVIYQCVTQEKAEAICPYIVLKQMCRQVGVASASTFSLQQLKLVQVYYSSRHRLVMQGPNGGTMGCCIAGWDRLLHSEFLLSLRSFVEKRLGNWVDENTDTLLSYLKGEPVPEDQHTSLAHSAIWFSIPSKTDIITAGFTECPPIPALAHVFPYLNIADMMQIHKLLKAAEQRESQAERNMDNGAQANE</sequence>
<comment type="similarity">
    <text evidence="1">Belongs to the APC1 family.</text>
</comment>
<comment type="caution">
    <text evidence="12">The sequence shown here is derived from an EMBL/GenBank/DDBJ whole genome shotgun (WGS) entry which is preliminary data.</text>
</comment>
<feature type="domain" description="Anaphase-promoting complex subunit 1 N-terminal" evidence="8">
    <location>
        <begin position="64"/>
        <end position="185"/>
    </location>
</feature>
<evidence type="ECO:0000259" key="10">
    <source>
        <dbReference type="Pfam" id="PF20518"/>
    </source>
</evidence>
<evidence type="ECO:0000256" key="5">
    <source>
        <dbReference type="ARBA" id="ARBA00023306"/>
    </source>
</evidence>
<reference evidence="12" key="1">
    <citation type="journal article" date="2023" name="G3 (Bethesda)">
        <title>A reference genome for the long-term kleptoplast-retaining sea slug Elysia crispata morphotype clarki.</title>
        <authorList>
            <person name="Eastman K.E."/>
            <person name="Pendleton A.L."/>
            <person name="Shaikh M.A."/>
            <person name="Suttiyut T."/>
            <person name="Ogas R."/>
            <person name="Tomko P."/>
            <person name="Gavelis G."/>
            <person name="Widhalm J.R."/>
            <person name="Wisecaver J.H."/>
        </authorList>
    </citation>
    <scope>NUCLEOTIDE SEQUENCE</scope>
    <source>
        <strain evidence="12">ECLA1</strain>
    </source>
</reference>
<dbReference type="InterPro" id="IPR024990">
    <property type="entry name" value="Apc1"/>
</dbReference>
<name>A0AAE0XQ76_9GAST</name>
<dbReference type="Pfam" id="PF18122">
    <property type="entry name" value="APC1_C"/>
    <property type="match status" value="1"/>
</dbReference>
<accession>A0AAE0XQ76</accession>
<dbReference type="GO" id="GO:0031145">
    <property type="term" value="P:anaphase-promoting complex-dependent catabolic process"/>
    <property type="evidence" value="ECO:0007669"/>
    <property type="project" value="TreeGrafter"/>
</dbReference>
<dbReference type="PANTHER" id="PTHR12827">
    <property type="entry name" value="MEIOTIC CHECKPOINT REGULATOR TSG24 FAMILY MEMBER"/>
    <property type="match status" value="1"/>
</dbReference>
<evidence type="ECO:0000313" key="12">
    <source>
        <dbReference type="EMBL" id="KAK3702523.1"/>
    </source>
</evidence>
<feature type="compositionally biased region" description="Polar residues" evidence="7">
    <location>
        <begin position="428"/>
        <end position="437"/>
    </location>
</feature>
<feature type="region of interest" description="Disordered" evidence="7">
    <location>
        <begin position="1063"/>
        <end position="1094"/>
    </location>
</feature>
<dbReference type="Pfam" id="PF21282">
    <property type="entry name" value="APC1_3rd"/>
    <property type="match status" value="1"/>
</dbReference>
<dbReference type="Gene3D" id="1.25.10.10">
    <property type="entry name" value="Leucine-rich Repeat Variant"/>
    <property type="match status" value="2"/>
</dbReference>
<keyword evidence="5" id="KW-0131">Cell cycle</keyword>
<dbReference type="EMBL" id="JAWDGP010007852">
    <property type="protein sequence ID" value="KAK3702523.1"/>
    <property type="molecule type" value="Genomic_DNA"/>
</dbReference>
<dbReference type="InterPro" id="IPR048971">
    <property type="entry name" value="Apc1_3rd"/>
</dbReference>
<evidence type="ECO:0000256" key="1">
    <source>
        <dbReference type="ARBA" id="ARBA00010547"/>
    </source>
</evidence>
<gene>
    <name evidence="12" type="ORF">RRG08_042516</name>
</gene>
<dbReference type="InterPro" id="IPR011989">
    <property type="entry name" value="ARM-like"/>
</dbReference>
<feature type="region of interest" description="Disordered" evidence="7">
    <location>
        <begin position="572"/>
        <end position="593"/>
    </location>
</feature>
<dbReference type="GO" id="GO:0005680">
    <property type="term" value="C:anaphase-promoting complex"/>
    <property type="evidence" value="ECO:0007669"/>
    <property type="project" value="InterPro"/>
</dbReference>
<feature type="compositionally biased region" description="Polar residues" evidence="7">
    <location>
        <begin position="408"/>
        <end position="417"/>
    </location>
</feature>
<dbReference type="Proteomes" id="UP001283361">
    <property type="component" value="Unassembled WGS sequence"/>
</dbReference>
<keyword evidence="6" id="KW-0175">Coiled coil</keyword>
<dbReference type="GO" id="GO:0060090">
    <property type="term" value="F:molecular adaptor activity"/>
    <property type="evidence" value="ECO:0007669"/>
    <property type="project" value="TreeGrafter"/>
</dbReference>
<evidence type="ECO:0000256" key="3">
    <source>
        <dbReference type="ARBA" id="ARBA00022737"/>
    </source>
</evidence>
<dbReference type="GO" id="GO:0007091">
    <property type="term" value="P:metaphase/anaphase transition of mitotic cell cycle"/>
    <property type="evidence" value="ECO:0007669"/>
    <property type="project" value="TreeGrafter"/>
</dbReference>
<evidence type="ECO:0000259" key="9">
    <source>
        <dbReference type="Pfam" id="PF18122"/>
    </source>
</evidence>
<keyword evidence="3" id="KW-0677">Repeat</keyword>
<keyword evidence="4" id="KW-0498">Mitosis</keyword>
<feature type="region of interest" description="Disordered" evidence="7">
    <location>
        <begin position="740"/>
        <end position="763"/>
    </location>
</feature>
<dbReference type="InterPro" id="IPR046794">
    <property type="entry name" value="Apc1_MidN"/>
</dbReference>
<feature type="coiled-coil region" evidence="6">
    <location>
        <begin position="2007"/>
        <end position="2034"/>
    </location>
</feature>
<keyword evidence="13" id="KW-1185">Reference proteome</keyword>
<evidence type="ECO:0000256" key="4">
    <source>
        <dbReference type="ARBA" id="ARBA00022776"/>
    </source>
</evidence>
<protein>
    <recommendedName>
        <fullName evidence="14">Anaphase-promoting complex subunit 1</fullName>
    </recommendedName>
</protein>
<feature type="region of interest" description="Disordered" evidence="7">
    <location>
        <begin position="406"/>
        <end position="439"/>
    </location>
</feature>
<dbReference type="Pfam" id="PF20518">
    <property type="entry name" value="Apc1_MidN"/>
    <property type="match status" value="1"/>
</dbReference>
<evidence type="ECO:0000259" key="11">
    <source>
        <dbReference type="Pfam" id="PF21282"/>
    </source>
</evidence>
<feature type="compositionally biased region" description="Basic and acidic residues" evidence="7">
    <location>
        <begin position="1077"/>
        <end position="1094"/>
    </location>
</feature>
<feature type="domain" description="Anaphase-promoting complex subunit 1 C-terminal" evidence="9">
    <location>
        <begin position="1813"/>
        <end position="1976"/>
    </location>
</feature>
<evidence type="ECO:0008006" key="14">
    <source>
        <dbReference type="Google" id="ProtNLM"/>
    </source>
</evidence>
<dbReference type="GO" id="GO:0070979">
    <property type="term" value="P:protein K11-linked ubiquitination"/>
    <property type="evidence" value="ECO:0007669"/>
    <property type="project" value="TreeGrafter"/>
</dbReference>